<reference evidence="2 3" key="1">
    <citation type="submission" date="2018-08" db="EMBL/GenBank/DDBJ databases">
        <title>Genomic investigation of the strawberry pathogen Phytophthora fragariae indicates pathogenicity is determined by transcriptional variation in three key races.</title>
        <authorList>
            <person name="Adams T.M."/>
            <person name="Armitage A.D."/>
            <person name="Sobczyk M.K."/>
            <person name="Bates H.J."/>
            <person name="Dunwell J.M."/>
            <person name="Nellist C.F."/>
            <person name="Harrison R.J."/>
        </authorList>
    </citation>
    <scope>NUCLEOTIDE SEQUENCE [LARGE SCALE GENOMIC DNA]</scope>
    <source>
        <strain evidence="2 3">NOV-27</strain>
    </source>
</reference>
<evidence type="ECO:0000256" key="1">
    <source>
        <dbReference type="SAM" id="MobiDB-lite"/>
    </source>
</evidence>
<evidence type="ECO:0000313" key="3">
    <source>
        <dbReference type="Proteomes" id="UP000433483"/>
    </source>
</evidence>
<evidence type="ECO:0000313" key="2">
    <source>
        <dbReference type="EMBL" id="KAE9221105.1"/>
    </source>
</evidence>
<feature type="compositionally biased region" description="Basic and acidic residues" evidence="1">
    <location>
        <begin position="1"/>
        <end position="11"/>
    </location>
</feature>
<dbReference type="EMBL" id="QXGB01000285">
    <property type="protein sequence ID" value="KAE9221105.1"/>
    <property type="molecule type" value="Genomic_DNA"/>
</dbReference>
<comment type="caution">
    <text evidence="2">The sequence shown here is derived from an EMBL/GenBank/DDBJ whole genome shotgun (WGS) entry which is preliminary data.</text>
</comment>
<gene>
    <name evidence="2" type="ORF">PF005_g7225</name>
</gene>
<accession>A0A6A3YL88</accession>
<organism evidence="2 3">
    <name type="scientific">Phytophthora fragariae</name>
    <dbReference type="NCBI Taxonomy" id="53985"/>
    <lineage>
        <taxon>Eukaryota</taxon>
        <taxon>Sar</taxon>
        <taxon>Stramenopiles</taxon>
        <taxon>Oomycota</taxon>
        <taxon>Peronosporomycetes</taxon>
        <taxon>Peronosporales</taxon>
        <taxon>Peronosporaceae</taxon>
        <taxon>Phytophthora</taxon>
    </lineage>
</organism>
<feature type="region of interest" description="Disordered" evidence="1">
    <location>
        <begin position="1"/>
        <end position="33"/>
    </location>
</feature>
<sequence length="179" mass="19875">MDREEKAERKPNGKPGRGRSAHKTDTKRVELKPNSTKTACSIQVWAARTSPNYRHEMVAFIARDHILPGFSQPLRRSRSSSATSIYVVINDVVELPYRPDMGSEVNVLPASAIRDLEACGSPVDKVEMEMPVFLERVGGDLLAYKKCCDVNILLGTAAGPAHLRNVHCVIVEDDEDEFL</sequence>
<name>A0A6A3YL88_9STRA</name>
<dbReference type="Proteomes" id="UP000433483">
    <property type="component" value="Unassembled WGS sequence"/>
</dbReference>
<keyword evidence="3" id="KW-1185">Reference proteome</keyword>
<protein>
    <submittedName>
        <fullName evidence="2">Uncharacterized protein</fullName>
    </submittedName>
</protein>
<proteinExistence type="predicted"/>
<dbReference type="OrthoDB" id="120739at2759"/>
<dbReference type="AlphaFoldDB" id="A0A6A3YL88"/>
<feature type="compositionally biased region" description="Basic and acidic residues" evidence="1">
    <location>
        <begin position="22"/>
        <end position="31"/>
    </location>
</feature>